<gene>
    <name evidence="1" type="ORF">UR35_C0011G0040</name>
</gene>
<dbReference type="AlphaFoldDB" id="A0A0F9ZJ78"/>
<dbReference type="Proteomes" id="UP000034778">
    <property type="component" value="Unassembled WGS sequence"/>
</dbReference>
<accession>A0A0F9ZJ78</accession>
<reference evidence="1 2" key="1">
    <citation type="journal article" date="2015" name="Nature">
        <title>rRNA introns, odd ribosomes, and small enigmatic genomes across a large radiation of phyla.</title>
        <authorList>
            <person name="Brown C.T."/>
            <person name="Hug L.A."/>
            <person name="Thomas B.C."/>
            <person name="Sharon I."/>
            <person name="Castelle C.J."/>
            <person name="Singh A."/>
            <person name="Wilkins M.J."/>
            <person name="Williams K.H."/>
            <person name="Banfield J.F."/>
        </authorList>
    </citation>
    <scope>NUCLEOTIDE SEQUENCE [LARGE SCALE GENOMIC DNA]</scope>
</reference>
<dbReference type="STRING" id="1618566.UR35_C0011G0040"/>
<comment type="caution">
    <text evidence="1">The sequence shown here is derived from an EMBL/GenBank/DDBJ whole genome shotgun (WGS) entry which is preliminary data.</text>
</comment>
<evidence type="ECO:0000313" key="1">
    <source>
        <dbReference type="EMBL" id="KKP44154.1"/>
    </source>
</evidence>
<sequence>MVLVVFSTLIFILLIKFGKNLSKVDIDEEYSNKDKFIKETISKLFATSNIKNKPEISFTRIGKLSAAHKLCWSIHRKKLKNKAVVITCEDILKLWRL</sequence>
<organism evidence="1 2">
    <name type="scientific">Candidatus Woesebacteria bacterium GW2011_GWB1_33_22</name>
    <dbReference type="NCBI Taxonomy" id="1618566"/>
    <lineage>
        <taxon>Bacteria</taxon>
        <taxon>Candidatus Woeseibacteriota</taxon>
    </lineage>
</organism>
<name>A0A0F9ZJ78_9BACT</name>
<proteinExistence type="predicted"/>
<evidence type="ECO:0000313" key="2">
    <source>
        <dbReference type="Proteomes" id="UP000034778"/>
    </source>
</evidence>
<dbReference type="EMBL" id="LBOW01000011">
    <property type="protein sequence ID" value="KKP44154.1"/>
    <property type="molecule type" value="Genomic_DNA"/>
</dbReference>
<protein>
    <submittedName>
        <fullName evidence="1">Uncharacterized protein</fullName>
    </submittedName>
</protein>